<proteinExistence type="predicted"/>
<dbReference type="AlphaFoldDB" id="A0A1J5P1E5"/>
<accession>A0A1J5P1E5</accession>
<comment type="caution">
    <text evidence="2">The sequence shown here is derived from an EMBL/GenBank/DDBJ whole genome shotgun (WGS) entry which is preliminary data.</text>
</comment>
<keyword evidence="1" id="KW-0472">Membrane</keyword>
<protein>
    <submittedName>
        <fullName evidence="2">Uncharacterized protein</fullName>
    </submittedName>
</protein>
<feature type="transmembrane region" description="Helical" evidence="1">
    <location>
        <begin position="53"/>
        <end position="75"/>
    </location>
</feature>
<keyword evidence="1" id="KW-1133">Transmembrane helix</keyword>
<evidence type="ECO:0000313" key="2">
    <source>
        <dbReference type="EMBL" id="OIQ64890.1"/>
    </source>
</evidence>
<feature type="transmembrane region" description="Helical" evidence="1">
    <location>
        <begin position="105"/>
        <end position="124"/>
    </location>
</feature>
<evidence type="ECO:0000256" key="1">
    <source>
        <dbReference type="SAM" id="Phobius"/>
    </source>
</evidence>
<feature type="transmembrane region" description="Helical" evidence="1">
    <location>
        <begin position="15"/>
        <end position="41"/>
    </location>
</feature>
<organism evidence="2">
    <name type="scientific">mine drainage metagenome</name>
    <dbReference type="NCBI Taxonomy" id="410659"/>
    <lineage>
        <taxon>unclassified sequences</taxon>
        <taxon>metagenomes</taxon>
        <taxon>ecological metagenomes</taxon>
    </lineage>
</organism>
<gene>
    <name evidence="2" type="ORF">GALL_535570</name>
</gene>
<reference evidence="2" key="1">
    <citation type="submission" date="2016-10" db="EMBL/GenBank/DDBJ databases">
        <title>Sequence of Gallionella enrichment culture.</title>
        <authorList>
            <person name="Poehlein A."/>
            <person name="Muehling M."/>
            <person name="Daniel R."/>
        </authorList>
    </citation>
    <scope>NUCLEOTIDE SEQUENCE</scope>
</reference>
<keyword evidence="1" id="KW-0812">Transmembrane</keyword>
<sequence>MVGAEVALAQWSRAWLLYVGLGFLAIVLSAPQGVAGVLVDLSKRLHSRRNTDLGWALAALLLCAALALIGSSSLIELLYAARQHLQGGPSLRLYGVDLPIGSTDVWAGAAFLAITGAGLLTAVWRQWRRQFDPNEGRGR</sequence>
<name>A0A1J5P1E5_9ZZZZ</name>
<dbReference type="EMBL" id="MLJW01007757">
    <property type="protein sequence ID" value="OIQ64890.1"/>
    <property type="molecule type" value="Genomic_DNA"/>
</dbReference>